<feature type="transmembrane region" description="Helical" evidence="1">
    <location>
        <begin position="15"/>
        <end position="34"/>
    </location>
</feature>
<dbReference type="PROSITE" id="PS51257">
    <property type="entry name" value="PROKAR_LIPOPROTEIN"/>
    <property type="match status" value="1"/>
</dbReference>
<dbReference type="PATRIC" id="fig|1395513.3.peg.2765"/>
<evidence type="ECO:0000313" key="2">
    <source>
        <dbReference type="EMBL" id="EST11311.1"/>
    </source>
</evidence>
<dbReference type="STRING" id="1395513.P343_13640"/>
<sequence>MNAFNRVATRLKTHIWIVLALPILLGIAGCVVPLGKMPSNYTAQATIQLGSYGNTEYNTPEQVIILLSNAPFYQKSLPDLWQENKQNLTSQLNISSLPNHLIQISSSGKTADETARRVNLIANAFLTNDRKQFNQKSKMIDQAIGDLKKVKTSQSDAVDRVRLLYKLESEKFKLQPAQLLEAAVPGTGSRTVPFSSKKRAILGFMVGITIILVAASLPEFVRNKEEA</sequence>
<organism evidence="2 3">
    <name type="scientific">Sporolactobacillus laevolacticus DSM 442</name>
    <dbReference type="NCBI Taxonomy" id="1395513"/>
    <lineage>
        <taxon>Bacteria</taxon>
        <taxon>Bacillati</taxon>
        <taxon>Bacillota</taxon>
        <taxon>Bacilli</taxon>
        <taxon>Bacillales</taxon>
        <taxon>Sporolactobacillaceae</taxon>
        <taxon>Sporolactobacillus</taxon>
    </lineage>
</organism>
<dbReference type="Proteomes" id="UP000018296">
    <property type="component" value="Unassembled WGS sequence"/>
</dbReference>
<dbReference type="RefSeq" id="WP_023510961.1">
    <property type="nucleotide sequence ID" value="NZ_AWTC01000013.1"/>
</dbReference>
<proteinExistence type="predicted"/>
<keyword evidence="1" id="KW-0472">Membrane</keyword>
<dbReference type="EMBL" id="AWTC01000013">
    <property type="protein sequence ID" value="EST11311.1"/>
    <property type="molecule type" value="Genomic_DNA"/>
</dbReference>
<dbReference type="OrthoDB" id="2939314at2"/>
<keyword evidence="1" id="KW-1133">Transmembrane helix</keyword>
<evidence type="ECO:0000256" key="1">
    <source>
        <dbReference type="SAM" id="Phobius"/>
    </source>
</evidence>
<reference evidence="2 3" key="1">
    <citation type="journal article" date="2013" name="Genome Announc.">
        <title>Genome Sequence of Sporolactobacillus laevolacticus DSM442, an Efficient Polymer-Grade D-Lactate Producer from Agricultural Waste Cottonseed as a Nitrogen Source.</title>
        <authorList>
            <person name="Wang H."/>
            <person name="Wang L."/>
            <person name="Ju J."/>
            <person name="Yu B."/>
            <person name="Ma Y."/>
        </authorList>
    </citation>
    <scope>NUCLEOTIDE SEQUENCE [LARGE SCALE GENOMIC DNA]</scope>
    <source>
        <strain evidence="2 3">DSM 442</strain>
    </source>
</reference>
<gene>
    <name evidence="2" type="ORF">P343_13640</name>
</gene>
<dbReference type="eggNOG" id="COG3206">
    <property type="taxonomic scope" value="Bacteria"/>
</dbReference>
<protein>
    <recommendedName>
        <fullName evidence="4">Polysaccharide chain length determinant N-terminal domain-containing protein</fullName>
    </recommendedName>
</protein>
<feature type="transmembrane region" description="Helical" evidence="1">
    <location>
        <begin position="200"/>
        <end position="217"/>
    </location>
</feature>
<accession>V6IXE4</accession>
<keyword evidence="3" id="KW-1185">Reference proteome</keyword>
<name>V6IXE4_9BACL</name>
<keyword evidence="1" id="KW-0812">Transmembrane</keyword>
<evidence type="ECO:0008006" key="4">
    <source>
        <dbReference type="Google" id="ProtNLM"/>
    </source>
</evidence>
<dbReference type="AlphaFoldDB" id="V6IXE4"/>
<evidence type="ECO:0000313" key="3">
    <source>
        <dbReference type="Proteomes" id="UP000018296"/>
    </source>
</evidence>
<comment type="caution">
    <text evidence="2">The sequence shown here is derived from an EMBL/GenBank/DDBJ whole genome shotgun (WGS) entry which is preliminary data.</text>
</comment>